<proteinExistence type="predicted"/>
<dbReference type="AlphaFoldDB" id="A0A2N7VU80"/>
<feature type="compositionally biased region" description="Basic and acidic residues" evidence="1">
    <location>
        <begin position="473"/>
        <end position="482"/>
    </location>
</feature>
<feature type="compositionally biased region" description="Basic and acidic residues" evidence="1">
    <location>
        <begin position="201"/>
        <end position="223"/>
    </location>
</feature>
<gene>
    <name evidence="2" type="ORF">C0Z18_09190</name>
</gene>
<protein>
    <submittedName>
        <fullName evidence="2">Uncharacterized protein</fullName>
    </submittedName>
</protein>
<comment type="caution">
    <text evidence="2">The sequence shown here is derived from an EMBL/GenBank/DDBJ whole genome shotgun (WGS) entry which is preliminary data.</text>
</comment>
<sequence length="851" mass="88837">MNPAATQLSEAQSAEVQRLSGEFRDLLGISSSSNIEEQTAQIQTMLEGVSAAFSQLATMERLPGSQITMEDVAKYARDPGVQAAHTAFTDRKNDAEALELAAGEKRTAAHEARGTANTTGEVARDKSKASVDAHKAAELARRQADDADDKATKIEAEAEAKSKQARGADGEATKAEEQAKRARDEAASAGNTADAEQGLADGKRDVADKHRVVAEQAKGEAKRLQGAADAAAAKALASRQEADGARDAANNAPEAQKEAMRAAAREAEHKASLDEAAAKQAASEAKQAKEAEHTEAERAASLDREAQSQQEVATRAREHANGLDKTATVKKGVAQGLRSSANKLGGEAEILAKEAAAARGTADNLGSLADEAQKKAAEAKADEEKALKSASQAEDQARTLENEATKAEAEADVAYEAYKAAGSALGGAVEAAKAKAAEEAAKQKSQQKAPATAEGDQSEQARGSTSQTTNRPTDTEIRRDDEILPVVERTSAEPTVAAGGNERPARPDSTPATRETAARIALKARVANWALNASKVAGQHLVSVGISTALREVAGGLVEYLVETHNPTDEAKTAAACALYGSLMLAQAASMVYDERADRATPLSRIGGGGQLGILAASLAAGLATKSLDQLLPSLVKTFVYSSGRDFANTVLPLTTDPKITANPAFVQMANTLPYGVNQALINAWQTFAGTSGAGFVNAIRNNGTDPNTGKPEEAGPGIGAVSSYVTANYAGEVLNMFVETAIKSSIGHTPMPDFKLEAKWPTLQGLGEKFRDDGILRTGAFFGTYAASNAINPSVQRSHIGEQGAGWAESTIGSFYLMAMLLCCAMASKKKPRPGDTEDVPLRRRGPDAV</sequence>
<feature type="compositionally biased region" description="Low complexity" evidence="1">
    <location>
        <begin position="443"/>
        <end position="453"/>
    </location>
</feature>
<feature type="compositionally biased region" description="Basic and acidic residues" evidence="1">
    <location>
        <begin position="122"/>
        <end position="186"/>
    </location>
</feature>
<feature type="compositionally biased region" description="Basic and acidic residues" evidence="1">
    <location>
        <begin position="834"/>
        <end position="851"/>
    </location>
</feature>
<name>A0A2N7VU80_9BURK</name>
<feature type="compositionally biased region" description="Polar residues" evidence="1">
    <location>
        <begin position="458"/>
        <end position="472"/>
    </location>
</feature>
<feature type="region of interest" description="Disordered" evidence="1">
    <location>
        <begin position="369"/>
        <end position="407"/>
    </location>
</feature>
<dbReference type="Proteomes" id="UP000235616">
    <property type="component" value="Unassembled WGS sequence"/>
</dbReference>
<evidence type="ECO:0000256" key="1">
    <source>
        <dbReference type="SAM" id="MobiDB-lite"/>
    </source>
</evidence>
<evidence type="ECO:0000313" key="2">
    <source>
        <dbReference type="EMBL" id="PMS20711.1"/>
    </source>
</evidence>
<feature type="compositionally biased region" description="Basic and acidic residues" evidence="1">
    <location>
        <begin position="286"/>
        <end position="306"/>
    </location>
</feature>
<organism evidence="2 3">
    <name type="scientific">Trinickia dabaoshanensis</name>
    <dbReference type="NCBI Taxonomy" id="564714"/>
    <lineage>
        <taxon>Bacteria</taxon>
        <taxon>Pseudomonadati</taxon>
        <taxon>Pseudomonadota</taxon>
        <taxon>Betaproteobacteria</taxon>
        <taxon>Burkholderiales</taxon>
        <taxon>Burkholderiaceae</taxon>
        <taxon>Trinickia</taxon>
    </lineage>
</organism>
<feature type="compositionally biased region" description="Low complexity" evidence="1">
    <location>
        <begin position="224"/>
        <end position="239"/>
    </location>
</feature>
<feature type="compositionally biased region" description="Basic and acidic residues" evidence="1">
    <location>
        <begin position="371"/>
        <end position="387"/>
    </location>
</feature>
<reference evidence="2 3" key="1">
    <citation type="submission" date="2018-01" db="EMBL/GenBank/DDBJ databases">
        <title>Whole genome analyses suggest that Burkholderia sensu lato contains two further novel genera in the rhizoxinica-symbiotica group Mycetohabitans gen. nov., and Trinickia gen. nov.: implications for the evolution of diazotrophy and nodulation in the Burkholderiaceae.</title>
        <authorList>
            <person name="Estrada-de los Santos P."/>
            <person name="Palmer M."/>
            <person name="Chavez-Ramirez B."/>
            <person name="Beukes C."/>
            <person name="Steenkamp E.T."/>
            <person name="Hirsch A.M."/>
            <person name="Manyaka P."/>
            <person name="Maluk M."/>
            <person name="Lafos M."/>
            <person name="Crook M."/>
            <person name="Gross E."/>
            <person name="Simon M.F."/>
            <person name="Bueno dos Reis Junior F."/>
            <person name="Poole P.S."/>
            <person name="Venter S.N."/>
            <person name="James E.K."/>
        </authorList>
    </citation>
    <scope>NUCLEOTIDE SEQUENCE [LARGE SCALE GENOMIC DNA]</scope>
    <source>
        <strain evidence="2 3">GIMN1.004</strain>
    </source>
</reference>
<feature type="compositionally biased region" description="Basic and acidic residues" evidence="1">
    <location>
        <begin position="255"/>
        <end position="277"/>
    </location>
</feature>
<feature type="compositionally biased region" description="Basic and acidic residues" evidence="1">
    <location>
        <begin position="104"/>
        <end position="113"/>
    </location>
</feature>
<feature type="region of interest" description="Disordered" evidence="1">
    <location>
        <begin position="830"/>
        <end position="851"/>
    </location>
</feature>
<feature type="region of interest" description="Disordered" evidence="1">
    <location>
        <begin position="104"/>
        <end position="327"/>
    </location>
</feature>
<evidence type="ECO:0000313" key="3">
    <source>
        <dbReference type="Proteomes" id="UP000235616"/>
    </source>
</evidence>
<keyword evidence="3" id="KW-1185">Reference proteome</keyword>
<feature type="region of interest" description="Disordered" evidence="1">
    <location>
        <begin position="426"/>
        <end position="514"/>
    </location>
</feature>
<feature type="compositionally biased region" description="Basic and acidic residues" evidence="1">
    <location>
        <begin position="432"/>
        <end position="442"/>
    </location>
</feature>
<dbReference type="EMBL" id="PNYA01000007">
    <property type="protein sequence ID" value="PMS20711.1"/>
    <property type="molecule type" value="Genomic_DNA"/>
</dbReference>
<accession>A0A2N7VU80</accession>
<feature type="compositionally biased region" description="Basic and acidic residues" evidence="1">
    <location>
        <begin position="395"/>
        <end position="407"/>
    </location>
</feature>